<keyword evidence="2" id="KW-0812">Transmembrane</keyword>
<feature type="compositionally biased region" description="Polar residues" evidence="1">
    <location>
        <begin position="124"/>
        <end position="134"/>
    </location>
</feature>
<feature type="transmembrane region" description="Helical" evidence="2">
    <location>
        <begin position="79"/>
        <end position="97"/>
    </location>
</feature>
<reference evidence="3 4" key="1">
    <citation type="submission" date="2019-12" db="EMBL/GenBank/DDBJ databases">
        <title>Halocatena pleomorpha gen. nov. sp. nov., an extremely halophilic archaeon of family Halobacteriaceae isolated from saltpan soil.</title>
        <authorList>
            <person name="Pal Y."/>
            <person name="Verma A."/>
            <person name="Krishnamurthi S."/>
            <person name="Kumar P."/>
        </authorList>
    </citation>
    <scope>NUCLEOTIDE SEQUENCE [LARGE SCALE GENOMIC DNA]</scope>
    <source>
        <strain evidence="3 4">JCM 16495</strain>
    </source>
</reference>
<sequence length="134" mass="14185">MRQGGCAALRVGNSAHDAACSPSGSHRSGRATDARRVDSGASMLKGLTDGTLALLGQYGYLVLFPFVVLEFALARAESSPLPVALAVVAVAGGVVVWKTREMRLAQFRNERTRSRSFPGRPSAPNVTPRTTKTT</sequence>
<feature type="transmembrane region" description="Helical" evidence="2">
    <location>
        <begin position="52"/>
        <end position="73"/>
    </location>
</feature>
<proteinExistence type="predicted"/>
<gene>
    <name evidence="3" type="ORF">GQS65_09245</name>
</gene>
<dbReference type="RefSeq" id="WP_158204323.1">
    <property type="nucleotide sequence ID" value="NZ_WSZK01000015.1"/>
</dbReference>
<protein>
    <submittedName>
        <fullName evidence="3">Uncharacterized protein</fullName>
    </submittedName>
</protein>
<keyword evidence="4" id="KW-1185">Reference proteome</keyword>
<dbReference type="Proteomes" id="UP000451471">
    <property type="component" value="Unassembled WGS sequence"/>
</dbReference>
<evidence type="ECO:0000313" key="3">
    <source>
        <dbReference type="EMBL" id="MWG34670.1"/>
    </source>
</evidence>
<comment type="caution">
    <text evidence="3">The sequence shown here is derived from an EMBL/GenBank/DDBJ whole genome shotgun (WGS) entry which is preliminary data.</text>
</comment>
<evidence type="ECO:0000313" key="4">
    <source>
        <dbReference type="Proteomes" id="UP000451471"/>
    </source>
</evidence>
<keyword evidence="2" id="KW-0472">Membrane</keyword>
<feature type="region of interest" description="Disordered" evidence="1">
    <location>
        <begin position="109"/>
        <end position="134"/>
    </location>
</feature>
<organism evidence="3 4">
    <name type="scientific">Halomarina oriensis</name>
    <dbReference type="NCBI Taxonomy" id="671145"/>
    <lineage>
        <taxon>Archaea</taxon>
        <taxon>Methanobacteriati</taxon>
        <taxon>Methanobacteriota</taxon>
        <taxon>Stenosarchaea group</taxon>
        <taxon>Halobacteria</taxon>
        <taxon>Halobacteriales</taxon>
        <taxon>Natronomonadaceae</taxon>
        <taxon>Halomarina</taxon>
    </lineage>
</organism>
<keyword evidence="2" id="KW-1133">Transmembrane helix</keyword>
<evidence type="ECO:0000256" key="1">
    <source>
        <dbReference type="SAM" id="MobiDB-lite"/>
    </source>
</evidence>
<accession>A0A6B0GJA4</accession>
<dbReference type="AlphaFoldDB" id="A0A6B0GJA4"/>
<evidence type="ECO:0000256" key="2">
    <source>
        <dbReference type="SAM" id="Phobius"/>
    </source>
</evidence>
<name>A0A6B0GJA4_9EURY</name>
<dbReference type="EMBL" id="WSZK01000015">
    <property type="protein sequence ID" value="MWG34670.1"/>
    <property type="molecule type" value="Genomic_DNA"/>
</dbReference>